<dbReference type="GO" id="GO:0006259">
    <property type="term" value="P:DNA metabolic process"/>
    <property type="evidence" value="ECO:0007669"/>
    <property type="project" value="UniProtKB-ARBA"/>
</dbReference>
<gene>
    <name evidence="3" type="ORF">AWC38_SpisGene12571</name>
</gene>
<dbReference type="OrthoDB" id="8037279at2759"/>
<dbReference type="STRING" id="50429.A0A2B4S0G6"/>
<feature type="region of interest" description="Disordered" evidence="1">
    <location>
        <begin position="107"/>
        <end position="138"/>
    </location>
</feature>
<accession>A0A2B4S0G6</accession>
<dbReference type="PANTHER" id="PTHR47331:SF5">
    <property type="entry name" value="RIBONUCLEASE H"/>
    <property type="match status" value="1"/>
</dbReference>
<organism evidence="3 4">
    <name type="scientific">Stylophora pistillata</name>
    <name type="common">Smooth cauliflower coral</name>
    <dbReference type="NCBI Taxonomy" id="50429"/>
    <lineage>
        <taxon>Eukaryota</taxon>
        <taxon>Metazoa</taxon>
        <taxon>Cnidaria</taxon>
        <taxon>Anthozoa</taxon>
        <taxon>Hexacorallia</taxon>
        <taxon>Scleractinia</taxon>
        <taxon>Astrocoeniina</taxon>
        <taxon>Pocilloporidae</taxon>
        <taxon>Stylophora</taxon>
    </lineage>
</organism>
<dbReference type="Gene3D" id="3.30.420.10">
    <property type="entry name" value="Ribonuclease H-like superfamily/Ribonuclease H"/>
    <property type="match status" value="1"/>
</dbReference>
<proteinExistence type="predicted"/>
<keyword evidence="4" id="KW-1185">Reference proteome</keyword>
<feature type="compositionally biased region" description="Polar residues" evidence="1">
    <location>
        <begin position="113"/>
        <end position="129"/>
    </location>
</feature>
<sequence length="1277" mass="146347">MVVGSRQRVASLEEDIGLCLLDIELDKVKSVKCLGVDIDEYLTWDSQMLSIRQKSKYLQERQKIAREHELCFNCLKTNHQVKNCPSTKRCLKERCGRPHHTLLHEDLRVESRPSLTSNESSFIQPSASPKENARHPQPVSNSLSIVQTNIDQVCFQPQRRVLFQVLPVRIHSQGKMVDTYAVLDPGSDSTLIRKHLAERLQLVGEIYCLNNNTVGNEATTQNLDRVSFSLSSKEQRDPAMVHGAWVINKLNIPSFKLSKKRTVEQWNHLSDVDLPELQGGDVMILIGADMAHLLIHLEVRQGRRDEPIAVKTPLGWALFGNVNQGHCETISANFLASDRETMLQHQIERFWEIDSYATKRVLSESTLSVEDKQALAILESNTVKEEGHYKTALLWKCELVLLKNYAMAVSRPHSTEKKLKKTHAEVAEKYQNVINDYVTIGHAQRMTQEEAKVITPKTWYLPHHVVVNQNKPRKVRVFFDAASKFDGVSLNNKLLIGPDLLNSLVGVLMRFRTGRIGVMADMEQMFHQVKVCEEDRDSLRFLWRDLDETKRPSDYKMTVHVFGAVDSPCCANYALQGTARDQQRKSTEDAINAVRRNFYMNDLLASKQNCDEATDLLSLEQAKREFPNTKRGILSATSSVFDPLGLAAPYVLKAKLIIQELWRRQIEWDSELPNDILQKWQRWKEGFKSSQTIMIPRWYGLHRDRCLNVQLHVFCDASEIAYGAVAYFRAVARGDVYVSFVLSKSRLASIKALTIPRLELQAAVVGTRLRSKIVEEIDIEIDETHFWSDSRILLHYLSNTQRRFSTCASHRVAEIVSKSNVKEWHHLPGKMNVADDCTREKDIQELTPKCRWISGPEFLMLPEAEWPSTKEVPIVDETELEFTGSVLAVSTTSSINMVQWKKYSSWRKLSRQYACWMRYKFILGCKMKKMNLPPERETMCLSAADLEQASLALCKQAQIESFKDDYKDLQANRALSSNSPLLPLQPVLVDGNYQSWRERLALCEPPFINTGVDYFGPISVKRGRVTEKRWGCIFTCLTTHAVYLEVAGDLSTDSLIMTLRRFRGRRGNPETIRSDNGTNFVGANRELGEALKWLSQRRITGELAREGITWYFNPPSSPHMGGIFESMVEQRLLLIVDPFTPVSDDANDFEALTPNHFLIGRASPNSPPGRFEEREINSRKRWRMVQALADMIWRRWRKECLPTLTMRPKWNKERRNLKEGDLILMKDDDAPRSHWPLGRILKTFPGKDGKVRMEEVKTPNGTLMRPAAKLCVLEESV</sequence>
<dbReference type="AlphaFoldDB" id="A0A2B4S0G6"/>
<dbReference type="GO" id="GO:0003676">
    <property type="term" value="F:nucleic acid binding"/>
    <property type="evidence" value="ECO:0007669"/>
    <property type="project" value="InterPro"/>
</dbReference>
<protein>
    <recommendedName>
        <fullName evidence="2">DUF5641 domain-containing protein</fullName>
    </recommendedName>
</protein>
<dbReference type="PANTHER" id="PTHR47331">
    <property type="entry name" value="PHD-TYPE DOMAIN-CONTAINING PROTEIN"/>
    <property type="match status" value="1"/>
</dbReference>
<dbReference type="InterPro" id="IPR040676">
    <property type="entry name" value="DUF5641"/>
</dbReference>
<evidence type="ECO:0000259" key="2">
    <source>
        <dbReference type="Pfam" id="PF18701"/>
    </source>
</evidence>
<dbReference type="InterPro" id="IPR012337">
    <property type="entry name" value="RNaseH-like_sf"/>
</dbReference>
<evidence type="ECO:0000313" key="3">
    <source>
        <dbReference type="EMBL" id="PFX22906.1"/>
    </source>
</evidence>
<dbReference type="Proteomes" id="UP000225706">
    <property type="component" value="Unassembled WGS sequence"/>
</dbReference>
<dbReference type="InterPro" id="IPR036397">
    <property type="entry name" value="RNaseH_sf"/>
</dbReference>
<comment type="caution">
    <text evidence="3">The sequence shown here is derived from an EMBL/GenBank/DDBJ whole genome shotgun (WGS) entry which is preliminary data.</text>
</comment>
<dbReference type="Pfam" id="PF05380">
    <property type="entry name" value="Peptidase_A17"/>
    <property type="match status" value="1"/>
</dbReference>
<dbReference type="EMBL" id="LSMT01000225">
    <property type="protein sequence ID" value="PFX22906.1"/>
    <property type="molecule type" value="Genomic_DNA"/>
</dbReference>
<dbReference type="SUPFAM" id="SSF53098">
    <property type="entry name" value="Ribonuclease H-like"/>
    <property type="match status" value="1"/>
</dbReference>
<reference evidence="4" key="1">
    <citation type="journal article" date="2017" name="bioRxiv">
        <title>Comparative analysis of the genomes of Stylophora pistillata and Acropora digitifera provides evidence for extensive differences between species of corals.</title>
        <authorList>
            <person name="Voolstra C.R."/>
            <person name="Li Y."/>
            <person name="Liew Y.J."/>
            <person name="Baumgarten S."/>
            <person name="Zoccola D."/>
            <person name="Flot J.-F."/>
            <person name="Tambutte S."/>
            <person name="Allemand D."/>
            <person name="Aranda M."/>
        </authorList>
    </citation>
    <scope>NUCLEOTIDE SEQUENCE [LARGE SCALE GENOMIC DNA]</scope>
</reference>
<evidence type="ECO:0000313" key="4">
    <source>
        <dbReference type="Proteomes" id="UP000225706"/>
    </source>
</evidence>
<dbReference type="InterPro" id="IPR008042">
    <property type="entry name" value="Retrotrans_Pao"/>
</dbReference>
<dbReference type="InterPro" id="IPR043502">
    <property type="entry name" value="DNA/RNA_pol_sf"/>
</dbReference>
<dbReference type="SUPFAM" id="SSF56672">
    <property type="entry name" value="DNA/RNA polymerases"/>
    <property type="match status" value="1"/>
</dbReference>
<name>A0A2B4S0G6_STYPI</name>
<evidence type="ECO:0000256" key="1">
    <source>
        <dbReference type="SAM" id="MobiDB-lite"/>
    </source>
</evidence>
<feature type="domain" description="DUF5641" evidence="2">
    <location>
        <begin position="1180"/>
        <end position="1273"/>
    </location>
</feature>
<dbReference type="Pfam" id="PF18701">
    <property type="entry name" value="DUF5641"/>
    <property type="match status" value="1"/>
</dbReference>